<dbReference type="PANTHER" id="PTHR30509:SF8">
    <property type="entry name" value="INNER MEMBRANE PROTEIN YCCS"/>
    <property type="match status" value="1"/>
</dbReference>
<dbReference type="InterPro" id="IPR010020">
    <property type="entry name" value="Integral_membrane_YCCS_YHJK"/>
</dbReference>
<evidence type="ECO:0000313" key="10">
    <source>
        <dbReference type="EMBL" id="ABE60591.1"/>
    </source>
</evidence>
<keyword evidence="4 7" id="KW-1133">Transmembrane helix</keyword>
<dbReference type="Pfam" id="PF12805">
    <property type="entry name" value="FUSC-like"/>
    <property type="match status" value="1"/>
</dbReference>
<keyword evidence="3 7" id="KW-0812">Transmembrane</keyword>
<evidence type="ECO:0000256" key="5">
    <source>
        <dbReference type="ARBA" id="ARBA00023136"/>
    </source>
</evidence>
<dbReference type="InterPro" id="IPR049453">
    <property type="entry name" value="Memb_transporter_dom"/>
</dbReference>
<evidence type="ECO:0000259" key="9">
    <source>
        <dbReference type="Pfam" id="PF13515"/>
    </source>
</evidence>
<feature type="transmembrane region" description="Helical" evidence="7">
    <location>
        <begin position="68"/>
        <end position="85"/>
    </location>
</feature>
<evidence type="ECO:0000313" key="11">
    <source>
        <dbReference type="Proteomes" id="UP000000239"/>
    </source>
</evidence>
<feature type="transmembrane region" description="Helical" evidence="7">
    <location>
        <begin position="150"/>
        <end position="170"/>
    </location>
</feature>
<dbReference type="RefSeq" id="WP_011508537.1">
    <property type="nucleotide sequence ID" value="NC_007963.1"/>
</dbReference>
<protein>
    <submittedName>
        <fullName evidence="10">Integral membrane protein, YccS/YhfK</fullName>
    </submittedName>
</protein>
<evidence type="ECO:0000256" key="7">
    <source>
        <dbReference type="SAM" id="Phobius"/>
    </source>
</evidence>
<accession>Q1QSG7</accession>
<organism evidence="10 11">
    <name type="scientific">Chromohalobacter israelensis (strain ATCC BAA-138 / DSM 3043 / CIP 106854 / NCIMB 13768 / 1H11)</name>
    <name type="common">Chromohalobacter salexigens</name>
    <dbReference type="NCBI Taxonomy" id="290398"/>
    <lineage>
        <taxon>Bacteria</taxon>
        <taxon>Pseudomonadati</taxon>
        <taxon>Pseudomonadota</taxon>
        <taxon>Gammaproteobacteria</taxon>
        <taxon>Oceanospirillales</taxon>
        <taxon>Halomonadaceae</taxon>
        <taxon>Chromohalobacter</taxon>
    </lineage>
</organism>
<feature type="transmembrane region" description="Helical" evidence="7">
    <location>
        <begin position="493"/>
        <end position="510"/>
    </location>
</feature>
<dbReference type="eggNOG" id="COG1289">
    <property type="taxonomic scope" value="Bacteria"/>
</dbReference>
<evidence type="ECO:0000256" key="4">
    <source>
        <dbReference type="ARBA" id="ARBA00022989"/>
    </source>
</evidence>
<evidence type="ECO:0000256" key="1">
    <source>
        <dbReference type="ARBA" id="ARBA00004651"/>
    </source>
</evidence>
<dbReference type="Proteomes" id="UP000000239">
    <property type="component" value="Chromosome"/>
</dbReference>
<keyword evidence="11" id="KW-1185">Reference proteome</keyword>
<gene>
    <name evidence="10" type="ordered locus">Csal_3247</name>
</gene>
<dbReference type="OrthoDB" id="8670769at2"/>
<feature type="domain" description="Integral membrane bound transporter" evidence="9">
    <location>
        <begin position="413"/>
        <end position="530"/>
    </location>
</feature>
<dbReference type="NCBIfam" id="TIGR01666">
    <property type="entry name" value="YCCS"/>
    <property type="match status" value="1"/>
</dbReference>
<dbReference type="GeneID" id="95335939"/>
<dbReference type="PANTHER" id="PTHR30509">
    <property type="entry name" value="P-HYDROXYBENZOIC ACID EFFLUX PUMP SUBUNIT-RELATED"/>
    <property type="match status" value="1"/>
</dbReference>
<proteinExistence type="inferred from homology"/>
<keyword evidence="2" id="KW-1003">Cell membrane</keyword>
<feature type="transmembrane region" description="Helical" evidence="7">
    <location>
        <begin position="448"/>
        <end position="465"/>
    </location>
</feature>
<feature type="transmembrane region" description="Helical" evidence="7">
    <location>
        <begin position="116"/>
        <end position="134"/>
    </location>
</feature>
<feature type="domain" description="Integral membrane protein YccS N-terminal" evidence="8">
    <location>
        <begin position="71"/>
        <end position="355"/>
    </location>
</feature>
<evidence type="ECO:0000256" key="2">
    <source>
        <dbReference type="ARBA" id="ARBA00022475"/>
    </source>
</evidence>
<sequence length="733" mass="80042">MLPTSLTQPLRRLWTLEPFAYSLRVFIALAGAMATCWYLDDMGKLIPLFLGIIASALAETDDTWQGRLQALLVTLFCFGVAALSVELTFAHPLAFAVGLGVSSFAMTMLGAVGQRYATIATATLILAIYTMISLEQRGGVALGELWREPLLLVGGAAWYGAISVVWCALFSRHPLKLSLAQVFRELGVYLSLKSALFEPLRGLDIEQRRLALARQNGRVVAALNQSKEMIFRRLEGQRGGRKLNRYLRLYFIAQDIHERASSSHYPYGELAEAFFHHDILFRAQRLLDQQGRTCKALSRALLLDRPFDHGQSAQALEDLNASLSHLRAQQRDEWRDLLRSLAALADNLATLEDKLASADNPDARADNEDSSLFDRSPRGLGDIADRLRSHLTLSSPVFRHALRLSVTLLAGYGVLHWIHPTQGYWILLTSVFVCRPNFGATRRFLRQRIQGTVLGLIAGWALITLFPAEPIQALIAVAAGVAFFATRARHYTLATAAITLMVLCCFNQVGDGFGLIWPRLFDTLLGAAIAGLAVLVILPDWQGRGLHRQAATTLEASAAYLRAILAQYAQGKRDDLAYRLARRNAHNADATLSTSLGNVLLEPGHFRKDADLGLRFLVQSHTLLGYLSALGAHRGAAGAAGADDAAVMAAGEEVADTLEHLARQLAARATVAVPEAALMSHARALEAAAAEEAGDERRLLQTQLALVSRQLVAVGESAERLSAQASREQGDLK</sequence>
<dbReference type="Pfam" id="PF13515">
    <property type="entry name" value="FUSC_2"/>
    <property type="match status" value="1"/>
</dbReference>
<dbReference type="HOGENOM" id="CLU_013315_1_0_6"/>
<comment type="subcellular location">
    <subcellularLocation>
        <location evidence="1">Cell membrane</location>
        <topology evidence="1">Multi-pass membrane protein</topology>
    </subcellularLocation>
</comment>
<dbReference type="InterPro" id="IPR032692">
    <property type="entry name" value="YccS_N"/>
</dbReference>
<dbReference type="GO" id="GO:0005886">
    <property type="term" value="C:plasma membrane"/>
    <property type="evidence" value="ECO:0007669"/>
    <property type="project" value="UniProtKB-SubCell"/>
</dbReference>
<reference evidence="10 11" key="1">
    <citation type="journal article" date="2011" name="Stand. Genomic Sci.">
        <title>Complete genome sequence of the halophilic and highly halotolerant Chromohalobacter salexigens type strain (1H11(T)).</title>
        <authorList>
            <person name="Copeland A."/>
            <person name="O'Connor K."/>
            <person name="Lucas S."/>
            <person name="Lapidus A."/>
            <person name="Berry K.W."/>
            <person name="Detter J.C."/>
            <person name="Del Rio T.G."/>
            <person name="Hammon N."/>
            <person name="Dalin E."/>
            <person name="Tice H."/>
            <person name="Pitluck S."/>
            <person name="Bruce D."/>
            <person name="Goodwin L."/>
            <person name="Han C."/>
            <person name="Tapia R."/>
            <person name="Saunders E."/>
            <person name="Schmutz J."/>
            <person name="Brettin T."/>
            <person name="Larimer F."/>
            <person name="Land M."/>
            <person name="Hauser L."/>
            <person name="Vargas C."/>
            <person name="Nieto J.J."/>
            <person name="Kyrpides N.C."/>
            <person name="Ivanova N."/>
            <person name="Goker M."/>
            <person name="Klenk H.P."/>
            <person name="Csonka L.N."/>
            <person name="Woyke T."/>
        </authorList>
    </citation>
    <scope>NUCLEOTIDE SEQUENCE [LARGE SCALE GENOMIC DNA]</scope>
    <source>
        <strain evidence="11">ATCC BAA-138 / DSM 3043 / CIP 106854 / NCIMB 13768 / 1H11</strain>
    </source>
</reference>
<dbReference type="STRING" id="290398.Csal_3247"/>
<dbReference type="InterPro" id="IPR010019">
    <property type="entry name" value="Integral_membrane_YccS"/>
</dbReference>
<comment type="similarity">
    <text evidence="6">Belongs to the YccS/YhfK family.</text>
</comment>
<keyword evidence="5 7" id="KW-0472">Membrane</keyword>
<dbReference type="EMBL" id="CP000285">
    <property type="protein sequence ID" value="ABE60591.1"/>
    <property type="molecule type" value="Genomic_DNA"/>
</dbReference>
<feature type="transmembrane region" description="Helical" evidence="7">
    <location>
        <begin position="91"/>
        <end position="109"/>
    </location>
</feature>
<evidence type="ECO:0000256" key="3">
    <source>
        <dbReference type="ARBA" id="ARBA00022692"/>
    </source>
</evidence>
<dbReference type="KEGG" id="csa:Csal_3247"/>
<dbReference type="AlphaFoldDB" id="Q1QSG7"/>
<name>Q1QSG7_CHRI1</name>
<evidence type="ECO:0000259" key="8">
    <source>
        <dbReference type="Pfam" id="PF12805"/>
    </source>
</evidence>
<feature type="transmembrane region" description="Helical" evidence="7">
    <location>
        <begin position="516"/>
        <end position="538"/>
    </location>
</feature>
<evidence type="ECO:0000256" key="6">
    <source>
        <dbReference type="ARBA" id="ARBA00043993"/>
    </source>
</evidence>
<dbReference type="NCBIfam" id="TIGR01667">
    <property type="entry name" value="YCCS_YHFK"/>
    <property type="match status" value="1"/>
</dbReference>
<feature type="transmembrane region" description="Helical" evidence="7">
    <location>
        <begin position="20"/>
        <end position="39"/>
    </location>
</feature>